<dbReference type="Proteomes" id="UP000826462">
    <property type="component" value="Chromosome 1"/>
</dbReference>
<dbReference type="CDD" id="cd07067">
    <property type="entry name" value="HP_PGM_like"/>
    <property type="match status" value="1"/>
</dbReference>
<dbReference type="EMBL" id="CP080095">
    <property type="protein sequence ID" value="QYD68075.1"/>
    <property type="molecule type" value="Genomic_DNA"/>
</dbReference>
<reference evidence="1 2" key="1">
    <citation type="submission" date="2021-07" db="EMBL/GenBank/DDBJ databases">
        <title>Paraburkholderia edwinii protects Aspergillus sp. from phenazines by acting as a toxin sponge.</title>
        <authorList>
            <person name="Dahlstrom K.M."/>
            <person name="Newman D.K."/>
        </authorList>
    </citation>
    <scope>NUCLEOTIDE SEQUENCE [LARGE SCALE GENOMIC DNA]</scope>
    <source>
        <strain evidence="1 2">Pe01</strain>
    </source>
</reference>
<dbReference type="RefSeq" id="WP_219797468.1">
    <property type="nucleotide sequence ID" value="NZ_CP080095.1"/>
</dbReference>
<dbReference type="InterPro" id="IPR050275">
    <property type="entry name" value="PGM_Phosphatase"/>
</dbReference>
<proteinExistence type="predicted"/>
<dbReference type="PANTHER" id="PTHR48100:SF15">
    <property type="entry name" value="SEDOHEPTULOSE 1,7-BISPHOSPHATASE"/>
    <property type="match status" value="1"/>
</dbReference>
<name>A0ABX8ULB9_9BURK</name>
<keyword evidence="2" id="KW-1185">Reference proteome</keyword>
<accession>A0ABX8ULB9</accession>
<dbReference type="SUPFAM" id="SSF53254">
    <property type="entry name" value="Phosphoglycerate mutase-like"/>
    <property type="match status" value="1"/>
</dbReference>
<dbReference type="SMART" id="SM00855">
    <property type="entry name" value="PGAM"/>
    <property type="match status" value="1"/>
</dbReference>
<dbReference type="InterPro" id="IPR029033">
    <property type="entry name" value="His_PPase_superfam"/>
</dbReference>
<evidence type="ECO:0000313" key="1">
    <source>
        <dbReference type="EMBL" id="QYD68075.1"/>
    </source>
</evidence>
<evidence type="ECO:0000313" key="2">
    <source>
        <dbReference type="Proteomes" id="UP000826462"/>
    </source>
</evidence>
<protein>
    <submittedName>
        <fullName evidence="1">Histidine phosphatase family protein</fullName>
    </submittedName>
</protein>
<dbReference type="Gene3D" id="3.40.50.1240">
    <property type="entry name" value="Phosphoglycerate mutase-like"/>
    <property type="match status" value="1"/>
</dbReference>
<gene>
    <name evidence="1" type="ORF">KZJ38_17580</name>
</gene>
<dbReference type="InterPro" id="IPR013078">
    <property type="entry name" value="His_Pase_superF_clade-1"/>
</dbReference>
<organism evidence="1 2">
    <name type="scientific">Paraburkholderia edwinii</name>
    <dbReference type="NCBI Taxonomy" id="2861782"/>
    <lineage>
        <taxon>Bacteria</taxon>
        <taxon>Pseudomonadati</taxon>
        <taxon>Pseudomonadota</taxon>
        <taxon>Betaproteobacteria</taxon>
        <taxon>Burkholderiales</taxon>
        <taxon>Burkholderiaceae</taxon>
        <taxon>Paraburkholderia</taxon>
    </lineage>
</organism>
<dbReference type="Pfam" id="PF00300">
    <property type="entry name" value="His_Phos_1"/>
    <property type="match status" value="1"/>
</dbReference>
<dbReference type="PANTHER" id="PTHR48100">
    <property type="entry name" value="BROAD-SPECIFICITY PHOSPHATASE YOR283W-RELATED"/>
    <property type="match status" value="1"/>
</dbReference>
<sequence>MNTAAEHEHESTSHREIWLIRHGETEWSRNGNHTGRTDIPLTEHGREQARALVPLLRDVHFDSVFSSPRSRALDTCHLAGLGEHVQIEPDLREWDYGIYEGRTTKEIRESAPDWTVWHSPIPEGESAEQVQARASALIERLLAMPGRTALFSHSHFLRSLAGCWVANSVRFGAHLYLDTASVSILGFERDIRAIRQWNLLPASLR</sequence>